<gene>
    <name evidence="1" type="ORF">MSAN_00355300</name>
</gene>
<name>A0A8H6ZBR5_9AGAR</name>
<accession>A0A8H6ZBR5</accession>
<protein>
    <submittedName>
        <fullName evidence="1">Uncharacterized protein</fullName>
    </submittedName>
</protein>
<proteinExistence type="predicted"/>
<keyword evidence="2" id="KW-1185">Reference proteome</keyword>
<evidence type="ECO:0000313" key="1">
    <source>
        <dbReference type="EMBL" id="KAF7374702.1"/>
    </source>
</evidence>
<evidence type="ECO:0000313" key="2">
    <source>
        <dbReference type="Proteomes" id="UP000623467"/>
    </source>
</evidence>
<dbReference type="OrthoDB" id="10006572at2759"/>
<dbReference type="AlphaFoldDB" id="A0A8H6ZBR5"/>
<comment type="caution">
    <text evidence="1">The sequence shown here is derived from an EMBL/GenBank/DDBJ whole genome shotgun (WGS) entry which is preliminary data.</text>
</comment>
<dbReference type="Proteomes" id="UP000623467">
    <property type="component" value="Unassembled WGS sequence"/>
</dbReference>
<reference evidence="1" key="1">
    <citation type="submission" date="2020-05" db="EMBL/GenBank/DDBJ databases">
        <title>Mycena genomes resolve the evolution of fungal bioluminescence.</title>
        <authorList>
            <person name="Tsai I.J."/>
        </authorList>
    </citation>
    <scope>NUCLEOTIDE SEQUENCE</scope>
    <source>
        <strain evidence="1">160909Yilan</strain>
    </source>
</reference>
<dbReference type="EMBL" id="JACAZH010000002">
    <property type="protein sequence ID" value="KAF7374702.1"/>
    <property type="molecule type" value="Genomic_DNA"/>
</dbReference>
<organism evidence="1 2">
    <name type="scientific">Mycena sanguinolenta</name>
    <dbReference type="NCBI Taxonomy" id="230812"/>
    <lineage>
        <taxon>Eukaryota</taxon>
        <taxon>Fungi</taxon>
        <taxon>Dikarya</taxon>
        <taxon>Basidiomycota</taxon>
        <taxon>Agaricomycotina</taxon>
        <taxon>Agaricomycetes</taxon>
        <taxon>Agaricomycetidae</taxon>
        <taxon>Agaricales</taxon>
        <taxon>Marasmiineae</taxon>
        <taxon>Mycenaceae</taxon>
        <taxon>Mycena</taxon>
    </lineage>
</organism>
<sequence>MDFYTWTWTVRDLELGATTTDSEEVVKSLRGLTNRKTFRNTRGGSKPVWPMDLLLTESCAVRQLIERHPVSTVSVDQNPTVVIDEHPTRLNRATLPHEAHSIHYAQTSLLELDREIEMYNKVLMSSIVHDGTGVLSNEEFNGTEFFSQTDTLIAFSPIEEYQRHATRSVLRWPWVAMQGNLTTAEALGYNEIREQTLIPPVEFSGSLAPPMDAPSFYSNDGYFIGHSVNNAHLGVYDGMIETYMNCHGSLPLTTECMDAYAVYNLGSPAAYGEYIC</sequence>